<keyword evidence="3" id="KW-0597">Phosphoprotein</keyword>
<keyword evidence="10" id="KW-0547">Nucleotide-binding</keyword>
<accession>A0ABT5J1T1</accession>
<name>A0ABT5J1T1_9NEIS</name>
<dbReference type="Pfam" id="PF00512">
    <property type="entry name" value="HisKA"/>
    <property type="match status" value="1"/>
</dbReference>
<evidence type="ECO:0000313" key="10">
    <source>
        <dbReference type="EMBL" id="MDC7718793.1"/>
    </source>
</evidence>
<evidence type="ECO:0000256" key="2">
    <source>
        <dbReference type="ARBA" id="ARBA00012438"/>
    </source>
</evidence>
<dbReference type="InterPro" id="IPR005467">
    <property type="entry name" value="His_kinase_dom"/>
</dbReference>
<dbReference type="SMART" id="SM00388">
    <property type="entry name" value="HisKA"/>
    <property type="match status" value="1"/>
</dbReference>
<feature type="domain" description="Histidine kinase" evidence="7">
    <location>
        <begin position="625"/>
        <end position="846"/>
    </location>
</feature>
<dbReference type="Proteomes" id="UP001219956">
    <property type="component" value="Unassembled WGS sequence"/>
</dbReference>
<dbReference type="InterPro" id="IPR036890">
    <property type="entry name" value="HATPase_C_sf"/>
</dbReference>
<protein>
    <recommendedName>
        <fullName evidence="2">histidine kinase</fullName>
        <ecNumber evidence="2">2.7.13.3</ecNumber>
    </recommendedName>
</protein>
<proteinExistence type="predicted"/>
<dbReference type="PANTHER" id="PTHR43047">
    <property type="entry name" value="TWO-COMPONENT HISTIDINE PROTEIN KINASE"/>
    <property type="match status" value="1"/>
</dbReference>
<evidence type="ECO:0000313" key="11">
    <source>
        <dbReference type="Proteomes" id="UP001219956"/>
    </source>
</evidence>
<evidence type="ECO:0000259" key="7">
    <source>
        <dbReference type="PROSITE" id="PS50109"/>
    </source>
</evidence>
<keyword evidence="10" id="KW-0067">ATP-binding</keyword>
<dbReference type="SUPFAM" id="SSF55874">
    <property type="entry name" value="ATPase domain of HSP90 chaperone/DNA topoisomerase II/histidine kinase"/>
    <property type="match status" value="1"/>
</dbReference>
<dbReference type="PROSITE" id="PS50112">
    <property type="entry name" value="PAS"/>
    <property type="match status" value="1"/>
</dbReference>
<dbReference type="RefSeq" id="WP_272753015.1">
    <property type="nucleotide sequence ID" value="NZ_JAQQLF010000025.1"/>
</dbReference>
<dbReference type="PANTHER" id="PTHR43047:SF64">
    <property type="entry name" value="HISTIDINE KINASE CONTAINING CHEY-HOMOLOGOUS RECEIVER DOMAIN AND PAS DOMAIN-RELATED"/>
    <property type="match status" value="1"/>
</dbReference>
<sequence length="853" mass="94408">MKPTQETRLIWLASILLALGIWLLALLLQERENQTAYRNQQLTQATLQLEHLTQRMQQLSQAGQTATELLTSTHDRTPHGTFEHYAPYVLGASEAFDFVALIERISPMQRRAIEEQQSLSIREFRGSQLGNAGARAMHFVASLQHPDDGKALPSRLDLGAEPAVYHALVQASASGQPVIVRIRAGNLQRMAIFFSPKAKSQAVMVMFGLNNDALLARLNKDTPPALQLRLRLLLNGNPTVLMVDSHPGKPVTTLPLLSATRIIGGQRISFELSPLNDSPPPGYQQWPLALGTLLALGILIAGGRYYNRGNLQEIGQQNSALSTLQQSNQVLRLQHAQQQQHITPLQEAEERYRRMLHDAADGMLLLSEQGEVLEVNPAAAALIGQPREALLHLPAGALISELHCRNGLRFEQHASPLLGLPFEAMLICDQSFMLQVELSLSLIRPQLSAPIYLVVCRNIAARKEREAALIRLKDSLAEQVETQNRQLTALLDASPMAMAYIVDRQFKQVNKAFLELFSREESSTVDHSTRLIYDSDEHFLRTGRLIYPLLYEGQVTQNTLRLQRGDGSMLWVNMYGRAVKPDTPGLGSVWLYQDISTQRNTEEALRQARDLAEETSRAKTEFLANMSHELRTPLHAILGFAEMGEARSHGGDGNKIAHCFERIHNSGSRLLSLLNDLLDLAKMEVGKMDYQFSRSDLEQVVREAVEDLRGQAGKGHVTLVQLPAPSRLQAEMDPFRIGQVVRNLLANAIKYSPGGSRVEISFNLTPGQPARLHVSVRDHGPGVPQGEQERIFDKFIQSSLTKTGAGGTGLGLAISREIISAHQGVISVRNATNGGAIFSFTLPQTHSVPHKES</sequence>
<dbReference type="InterPro" id="IPR036097">
    <property type="entry name" value="HisK_dim/P_sf"/>
</dbReference>
<gene>
    <name evidence="10" type="ORF">PQU95_16455</name>
</gene>
<comment type="catalytic activity">
    <reaction evidence="1">
        <text>ATP + protein L-histidine = ADP + protein N-phospho-L-histidine.</text>
        <dbReference type="EC" id="2.7.13.3"/>
    </reaction>
</comment>
<reference evidence="10 11" key="1">
    <citation type="submission" date="2023-01" db="EMBL/GenBank/DDBJ databases">
        <title>Novel species of the genus Vogesella isolated from rivers.</title>
        <authorList>
            <person name="Lu H."/>
        </authorList>
    </citation>
    <scope>NUCLEOTIDE SEQUENCE [LARGE SCALE GENOMIC DNA]</scope>
    <source>
        <strain evidence="10 11">DC21W</strain>
    </source>
</reference>
<feature type="domain" description="PAC" evidence="9">
    <location>
        <begin position="556"/>
        <end position="607"/>
    </location>
</feature>
<dbReference type="InterPro" id="IPR000014">
    <property type="entry name" value="PAS"/>
</dbReference>
<keyword evidence="11" id="KW-1185">Reference proteome</keyword>
<keyword evidence="5" id="KW-0418">Kinase</keyword>
<dbReference type="NCBIfam" id="TIGR00229">
    <property type="entry name" value="sensory_box"/>
    <property type="match status" value="2"/>
</dbReference>
<dbReference type="Gene3D" id="3.30.450.350">
    <property type="entry name" value="CHASE domain"/>
    <property type="match status" value="1"/>
</dbReference>
<dbReference type="SMART" id="SM00091">
    <property type="entry name" value="PAS"/>
    <property type="match status" value="2"/>
</dbReference>
<dbReference type="Gene3D" id="3.30.565.10">
    <property type="entry name" value="Histidine kinase-like ATPase, C-terminal domain"/>
    <property type="match status" value="1"/>
</dbReference>
<dbReference type="EMBL" id="JAQQLF010000025">
    <property type="protein sequence ID" value="MDC7718793.1"/>
    <property type="molecule type" value="Genomic_DNA"/>
</dbReference>
<evidence type="ECO:0000256" key="5">
    <source>
        <dbReference type="ARBA" id="ARBA00022777"/>
    </source>
</evidence>
<dbReference type="InterPro" id="IPR004358">
    <property type="entry name" value="Sig_transdc_His_kin-like_C"/>
</dbReference>
<dbReference type="SUPFAM" id="SSF47384">
    <property type="entry name" value="Homodimeric domain of signal transducing histidine kinase"/>
    <property type="match status" value="1"/>
</dbReference>
<evidence type="ECO:0000259" key="8">
    <source>
        <dbReference type="PROSITE" id="PS50112"/>
    </source>
</evidence>
<comment type="caution">
    <text evidence="10">The sequence shown here is derived from an EMBL/GenBank/DDBJ whole genome shotgun (WGS) entry which is preliminary data.</text>
</comment>
<dbReference type="InterPro" id="IPR035965">
    <property type="entry name" value="PAS-like_dom_sf"/>
</dbReference>
<dbReference type="InterPro" id="IPR000700">
    <property type="entry name" value="PAS-assoc_C"/>
</dbReference>
<dbReference type="SMART" id="SM00387">
    <property type="entry name" value="HATPase_c"/>
    <property type="match status" value="1"/>
</dbReference>
<dbReference type="CDD" id="cd00130">
    <property type="entry name" value="PAS"/>
    <property type="match status" value="1"/>
</dbReference>
<dbReference type="Gene3D" id="3.30.450.20">
    <property type="entry name" value="PAS domain"/>
    <property type="match status" value="2"/>
</dbReference>
<dbReference type="GO" id="GO:0005524">
    <property type="term" value="F:ATP binding"/>
    <property type="evidence" value="ECO:0007669"/>
    <property type="project" value="UniProtKB-KW"/>
</dbReference>
<keyword evidence="6" id="KW-0472">Membrane</keyword>
<evidence type="ECO:0000256" key="1">
    <source>
        <dbReference type="ARBA" id="ARBA00000085"/>
    </source>
</evidence>
<dbReference type="Pfam" id="PF00989">
    <property type="entry name" value="PAS"/>
    <property type="match status" value="1"/>
</dbReference>
<evidence type="ECO:0000256" key="4">
    <source>
        <dbReference type="ARBA" id="ARBA00022679"/>
    </source>
</evidence>
<keyword evidence="4" id="KW-0808">Transferase</keyword>
<keyword evidence="6" id="KW-1133">Transmembrane helix</keyword>
<feature type="transmembrane region" description="Helical" evidence="6">
    <location>
        <begin position="9"/>
        <end position="28"/>
    </location>
</feature>
<evidence type="ECO:0000259" key="9">
    <source>
        <dbReference type="PROSITE" id="PS50113"/>
    </source>
</evidence>
<dbReference type="PROSITE" id="PS50109">
    <property type="entry name" value="HIS_KIN"/>
    <property type="match status" value="1"/>
</dbReference>
<dbReference type="CDD" id="cd00082">
    <property type="entry name" value="HisKA"/>
    <property type="match status" value="1"/>
</dbReference>
<dbReference type="Pfam" id="PF13188">
    <property type="entry name" value="PAS_8"/>
    <property type="match status" value="1"/>
</dbReference>
<dbReference type="Gene3D" id="1.10.287.130">
    <property type="match status" value="1"/>
</dbReference>
<dbReference type="PROSITE" id="PS50113">
    <property type="entry name" value="PAC"/>
    <property type="match status" value="1"/>
</dbReference>
<dbReference type="PRINTS" id="PR00344">
    <property type="entry name" value="BCTRLSENSOR"/>
</dbReference>
<dbReference type="EC" id="2.7.13.3" evidence="2"/>
<evidence type="ECO:0000256" key="6">
    <source>
        <dbReference type="SAM" id="Phobius"/>
    </source>
</evidence>
<dbReference type="InterPro" id="IPR042240">
    <property type="entry name" value="CHASE_sf"/>
</dbReference>
<feature type="domain" description="PAS" evidence="8">
    <location>
        <begin position="348"/>
        <end position="391"/>
    </location>
</feature>
<dbReference type="InterPro" id="IPR003661">
    <property type="entry name" value="HisK_dim/P_dom"/>
</dbReference>
<dbReference type="Pfam" id="PF02518">
    <property type="entry name" value="HATPase_c"/>
    <property type="match status" value="1"/>
</dbReference>
<evidence type="ECO:0000256" key="3">
    <source>
        <dbReference type="ARBA" id="ARBA00022553"/>
    </source>
</evidence>
<dbReference type="InterPro" id="IPR013767">
    <property type="entry name" value="PAS_fold"/>
</dbReference>
<dbReference type="SUPFAM" id="SSF55785">
    <property type="entry name" value="PYP-like sensor domain (PAS domain)"/>
    <property type="match status" value="2"/>
</dbReference>
<dbReference type="InterPro" id="IPR003594">
    <property type="entry name" value="HATPase_dom"/>
</dbReference>
<keyword evidence="6" id="KW-0812">Transmembrane</keyword>
<organism evidence="10 11">
    <name type="scientific">Vogesella aquatica</name>
    <dbReference type="NCBI Taxonomy" id="2984206"/>
    <lineage>
        <taxon>Bacteria</taxon>
        <taxon>Pseudomonadati</taxon>
        <taxon>Pseudomonadota</taxon>
        <taxon>Betaproteobacteria</taxon>
        <taxon>Neisseriales</taxon>
        <taxon>Chromobacteriaceae</taxon>
        <taxon>Vogesella</taxon>
    </lineage>
</organism>